<keyword evidence="1" id="KW-0175">Coiled coil</keyword>
<comment type="caution">
    <text evidence="3">The sequence shown here is derived from an EMBL/GenBank/DDBJ whole genome shotgun (WGS) entry which is preliminary data.</text>
</comment>
<feature type="coiled-coil region" evidence="1">
    <location>
        <begin position="53"/>
        <end position="94"/>
    </location>
</feature>
<sequence>MSKPTPTTNHSQSSINDDDDVTSAVKSKEIVNEILQELTNSAQLKSVLQGIIENVIERKLAKISEDLEKYEGKIFDLENKLDECQVELTAIKKASSEWTDEREKLN</sequence>
<accession>A0A9Q1BED5</accession>
<name>A0A9Q1BED5_HOLLE</name>
<keyword evidence="4" id="KW-1185">Reference proteome</keyword>
<organism evidence="3 4">
    <name type="scientific">Holothuria leucospilota</name>
    <name type="common">Black long sea cucumber</name>
    <name type="synonym">Mertensiothuria leucospilota</name>
    <dbReference type="NCBI Taxonomy" id="206669"/>
    <lineage>
        <taxon>Eukaryota</taxon>
        <taxon>Metazoa</taxon>
        <taxon>Echinodermata</taxon>
        <taxon>Eleutherozoa</taxon>
        <taxon>Echinozoa</taxon>
        <taxon>Holothuroidea</taxon>
        <taxon>Aspidochirotacea</taxon>
        <taxon>Aspidochirotida</taxon>
        <taxon>Holothuriidae</taxon>
        <taxon>Holothuria</taxon>
    </lineage>
</organism>
<dbReference type="Proteomes" id="UP001152320">
    <property type="component" value="Chromosome 21"/>
</dbReference>
<feature type="region of interest" description="Disordered" evidence="2">
    <location>
        <begin position="1"/>
        <end position="22"/>
    </location>
</feature>
<dbReference type="EMBL" id="JAIZAY010000021">
    <property type="protein sequence ID" value="KAJ8022099.1"/>
    <property type="molecule type" value="Genomic_DNA"/>
</dbReference>
<gene>
    <name evidence="3" type="ORF">HOLleu_39495</name>
</gene>
<evidence type="ECO:0000256" key="2">
    <source>
        <dbReference type="SAM" id="MobiDB-lite"/>
    </source>
</evidence>
<evidence type="ECO:0000256" key="1">
    <source>
        <dbReference type="SAM" id="Coils"/>
    </source>
</evidence>
<proteinExistence type="predicted"/>
<evidence type="ECO:0000313" key="4">
    <source>
        <dbReference type="Proteomes" id="UP001152320"/>
    </source>
</evidence>
<protein>
    <submittedName>
        <fullName evidence="3">Uncharacterized protein</fullName>
    </submittedName>
</protein>
<evidence type="ECO:0000313" key="3">
    <source>
        <dbReference type="EMBL" id="KAJ8022099.1"/>
    </source>
</evidence>
<feature type="compositionally biased region" description="Polar residues" evidence="2">
    <location>
        <begin position="1"/>
        <end position="15"/>
    </location>
</feature>
<dbReference type="AlphaFoldDB" id="A0A9Q1BED5"/>
<reference evidence="3" key="1">
    <citation type="submission" date="2021-10" db="EMBL/GenBank/DDBJ databases">
        <title>Tropical sea cucumber genome reveals ecological adaptation and Cuvierian tubules defense mechanism.</title>
        <authorList>
            <person name="Chen T."/>
        </authorList>
    </citation>
    <scope>NUCLEOTIDE SEQUENCE</scope>
    <source>
        <strain evidence="3">Nanhai2018</strain>
        <tissue evidence="3">Muscle</tissue>
    </source>
</reference>